<dbReference type="GO" id="GO:0006950">
    <property type="term" value="P:response to stress"/>
    <property type="evidence" value="ECO:0007669"/>
    <property type="project" value="TreeGrafter"/>
</dbReference>
<dbReference type="Gene3D" id="1.10.10.10">
    <property type="entry name" value="Winged helix-like DNA-binding domain superfamily/Winged helix DNA-binding domain"/>
    <property type="match status" value="1"/>
</dbReference>
<feature type="domain" description="HTH marR-type" evidence="4">
    <location>
        <begin position="14"/>
        <end position="146"/>
    </location>
</feature>
<dbReference type="GO" id="GO:0003700">
    <property type="term" value="F:DNA-binding transcription factor activity"/>
    <property type="evidence" value="ECO:0007669"/>
    <property type="project" value="InterPro"/>
</dbReference>
<name>A0AA94KPL6_9ENTR</name>
<evidence type="ECO:0000313" key="6">
    <source>
        <dbReference type="EMBL" id="SFC20033.1"/>
    </source>
</evidence>
<dbReference type="PROSITE" id="PS01117">
    <property type="entry name" value="HTH_MARR_1"/>
    <property type="match status" value="1"/>
</dbReference>
<dbReference type="RefSeq" id="WP_064566047.1">
    <property type="nucleotide sequence ID" value="NZ_CP014007.2"/>
</dbReference>
<evidence type="ECO:0000256" key="2">
    <source>
        <dbReference type="ARBA" id="ARBA00023125"/>
    </source>
</evidence>
<dbReference type="PRINTS" id="PR00598">
    <property type="entry name" value="HTHMARR"/>
</dbReference>
<dbReference type="KEGG" id="kor:AWR26_11800"/>
<dbReference type="PROSITE" id="PS50995">
    <property type="entry name" value="HTH_MARR_2"/>
    <property type="match status" value="1"/>
</dbReference>
<keyword evidence="3" id="KW-0804">Transcription</keyword>
<reference evidence="6 8" key="1">
    <citation type="submission" date="2016-10" db="EMBL/GenBank/DDBJ databases">
        <authorList>
            <person name="Varghese N."/>
            <person name="Submissions S."/>
        </authorList>
    </citation>
    <scope>NUCLEOTIDE SEQUENCE [LARGE SCALE GENOMIC DNA]</scope>
    <source>
        <strain evidence="6 8">CGMCC 1.7012</strain>
    </source>
</reference>
<dbReference type="SMART" id="SM00347">
    <property type="entry name" value="HTH_MARR"/>
    <property type="match status" value="1"/>
</dbReference>
<dbReference type="InterPro" id="IPR036390">
    <property type="entry name" value="WH_DNA-bd_sf"/>
</dbReference>
<keyword evidence="1" id="KW-0805">Transcription regulation</keyword>
<dbReference type="CDD" id="cd00090">
    <property type="entry name" value="HTH_ARSR"/>
    <property type="match status" value="1"/>
</dbReference>
<organism evidence="6 8">
    <name type="scientific">Kosakonia oryzae</name>
    <dbReference type="NCBI Taxonomy" id="497725"/>
    <lineage>
        <taxon>Bacteria</taxon>
        <taxon>Pseudomonadati</taxon>
        <taxon>Pseudomonadota</taxon>
        <taxon>Gammaproteobacteria</taxon>
        <taxon>Enterobacterales</taxon>
        <taxon>Enterobacteriaceae</taxon>
        <taxon>Kosakonia</taxon>
    </lineage>
</organism>
<gene>
    <name evidence="5" type="ORF">AWR26_11800</name>
    <name evidence="6" type="ORF">SAMN05216286_1908</name>
</gene>
<protein>
    <submittedName>
        <fullName evidence="6">DNA-binding transcriptional regulator, MarR family</fullName>
    </submittedName>
    <submittedName>
        <fullName evidence="5">MarR family transcriptional regulator</fullName>
    </submittedName>
</protein>
<evidence type="ECO:0000256" key="1">
    <source>
        <dbReference type="ARBA" id="ARBA00023015"/>
    </source>
</evidence>
<sequence length="155" mass="17566">MQNAHINYDIDDFHRALLTIIGVMNHPLRDMALMRAAEITLDQVLFPLLVTVERFGPIGVVDLANRVGRDYTTVSRQVKKLEQAGLVVKKSQPQDKRVSELTISEEGKAMTMKIDAARQRLMNASFDGWEPDDVQALFRLVQKYAQTLLKQEEAA</sequence>
<dbReference type="InterPro" id="IPR011991">
    <property type="entry name" value="ArsR-like_HTH"/>
</dbReference>
<dbReference type="GO" id="GO:0003677">
    <property type="term" value="F:DNA binding"/>
    <property type="evidence" value="ECO:0007669"/>
    <property type="project" value="UniProtKB-KW"/>
</dbReference>
<dbReference type="AlphaFoldDB" id="A0AA94KPL6"/>
<keyword evidence="7" id="KW-1185">Reference proteome</keyword>
<dbReference type="InterPro" id="IPR023187">
    <property type="entry name" value="Tscrpt_reg_MarR-type_CS"/>
</dbReference>
<dbReference type="PANTHER" id="PTHR33164:SF57">
    <property type="entry name" value="MARR-FAMILY TRANSCRIPTIONAL REGULATOR"/>
    <property type="match status" value="1"/>
</dbReference>
<evidence type="ECO:0000256" key="3">
    <source>
        <dbReference type="ARBA" id="ARBA00023163"/>
    </source>
</evidence>
<dbReference type="InterPro" id="IPR039422">
    <property type="entry name" value="MarR/SlyA-like"/>
</dbReference>
<evidence type="ECO:0000313" key="7">
    <source>
        <dbReference type="Proteomes" id="UP000078227"/>
    </source>
</evidence>
<dbReference type="InterPro" id="IPR000835">
    <property type="entry name" value="HTH_MarR-typ"/>
</dbReference>
<dbReference type="Proteomes" id="UP000078227">
    <property type="component" value="Chromosome"/>
</dbReference>
<evidence type="ECO:0000259" key="4">
    <source>
        <dbReference type="PROSITE" id="PS50995"/>
    </source>
</evidence>
<evidence type="ECO:0000313" key="8">
    <source>
        <dbReference type="Proteomes" id="UP000182314"/>
    </source>
</evidence>
<dbReference type="SUPFAM" id="SSF46785">
    <property type="entry name" value="Winged helix' DNA-binding domain"/>
    <property type="match status" value="1"/>
</dbReference>
<dbReference type="PANTHER" id="PTHR33164">
    <property type="entry name" value="TRANSCRIPTIONAL REGULATOR, MARR FAMILY"/>
    <property type="match status" value="1"/>
</dbReference>
<accession>A0AA94KPL6</accession>
<proteinExistence type="predicted"/>
<keyword evidence="2 6" id="KW-0238">DNA-binding</keyword>
<dbReference type="Proteomes" id="UP000182314">
    <property type="component" value="Unassembled WGS sequence"/>
</dbReference>
<dbReference type="InterPro" id="IPR036388">
    <property type="entry name" value="WH-like_DNA-bd_sf"/>
</dbReference>
<dbReference type="EMBL" id="FOKO01000002">
    <property type="protein sequence ID" value="SFC20033.1"/>
    <property type="molecule type" value="Genomic_DNA"/>
</dbReference>
<dbReference type="Pfam" id="PF01047">
    <property type="entry name" value="MarR"/>
    <property type="match status" value="1"/>
</dbReference>
<reference evidence="5 7" key="2">
    <citation type="submission" date="2021-03" db="EMBL/GenBank/DDBJ databases">
        <authorList>
            <person name="Li Y."/>
            <person name="Li S."/>
            <person name="Chen M."/>
            <person name="Peng G."/>
            <person name="Tan Z."/>
            <person name="An Q."/>
        </authorList>
    </citation>
    <scope>NUCLEOTIDE SEQUENCE [LARGE SCALE GENOMIC DNA]</scope>
    <source>
        <strain evidence="5 7">Ola 51</strain>
    </source>
</reference>
<dbReference type="EMBL" id="CP014007">
    <property type="protein sequence ID" value="ANI82804.1"/>
    <property type="molecule type" value="Genomic_DNA"/>
</dbReference>
<evidence type="ECO:0000313" key="5">
    <source>
        <dbReference type="EMBL" id="ANI82804.1"/>
    </source>
</evidence>